<dbReference type="InterPro" id="IPR041698">
    <property type="entry name" value="Methyltransf_25"/>
</dbReference>
<accession>A0ABY3XCS8</accession>
<dbReference type="EMBL" id="CP093547">
    <property type="protein sequence ID" value="UNP28341.1"/>
    <property type="molecule type" value="Genomic_DNA"/>
</dbReference>
<dbReference type="Proteomes" id="UP000829194">
    <property type="component" value="Chromosome"/>
</dbReference>
<dbReference type="RefSeq" id="WP_187313043.1">
    <property type="nucleotide sequence ID" value="NZ_CP011131.1"/>
</dbReference>
<dbReference type="GO" id="GO:0008168">
    <property type="term" value="F:methyltransferase activity"/>
    <property type="evidence" value="ECO:0007669"/>
    <property type="project" value="UniProtKB-KW"/>
</dbReference>
<name>A0ABY3XCS8_9GAMM</name>
<dbReference type="GO" id="GO:0032259">
    <property type="term" value="P:methylation"/>
    <property type="evidence" value="ECO:0007669"/>
    <property type="project" value="UniProtKB-KW"/>
</dbReference>
<proteinExistence type="predicted"/>
<dbReference type="SUPFAM" id="SSF53335">
    <property type="entry name" value="S-adenosyl-L-methionine-dependent methyltransferases"/>
    <property type="match status" value="1"/>
</dbReference>
<sequence length="175" mass="19174">MDVGCGTGRDALFFARHGCRVVGVDASPVAVELCLRRRDELGLSDRAAFVCDEVGSASLSETLRAHLNGGPVVVYARFFLHAIDEEAEASFIKIASELVCERSILAVEFRTHRDSMLRKETPGHFRRYIEPARLVARLGASGLQVDYLVEGFGYAKYRADDAHTARLVCTRAAAA</sequence>
<protein>
    <submittedName>
        <fullName evidence="2">Class I SAM-dependent methyltransferase</fullName>
    </submittedName>
</protein>
<gene>
    <name evidence="2" type="ORF">MOV92_17835</name>
</gene>
<organism evidence="2 3">
    <name type="scientific">Lysobacter gummosus</name>
    <dbReference type="NCBI Taxonomy" id="262324"/>
    <lineage>
        <taxon>Bacteria</taxon>
        <taxon>Pseudomonadati</taxon>
        <taxon>Pseudomonadota</taxon>
        <taxon>Gammaproteobacteria</taxon>
        <taxon>Lysobacterales</taxon>
        <taxon>Lysobacteraceae</taxon>
        <taxon>Lysobacter</taxon>
    </lineage>
</organism>
<feature type="domain" description="Methyltransferase" evidence="1">
    <location>
        <begin position="1"/>
        <end position="58"/>
    </location>
</feature>
<evidence type="ECO:0000313" key="2">
    <source>
        <dbReference type="EMBL" id="UNP28341.1"/>
    </source>
</evidence>
<keyword evidence="3" id="KW-1185">Reference proteome</keyword>
<dbReference type="CDD" id="cd02440">
    <property type="entry name" value="AdoMet_MTases"/>
    <property type="match status" value="1"/>
</dbReference>
<dbReference type="InterPro" id="IPR029063">
    <property type="entry name" value="SAM-dependent_MTases_sf"/>
</dbReference>
<reference evidence="2 3" key="1">
    <citation type="submission" date="2022-03" db="EMBL/GenBank/DDBJ databases">
        <title>Complete genome sequence of Lysobacter capsici VKM B-2533 and Lysobacter gummosus 10.1.1, promising sources of lytic agents.</title>
        <authorList>
            <person name="Tarlachkov S.V."/>
            <person name="Kudryakova I.V."/>
            <person name="Afoshin A.S."/>
            <person name="Leontyevskaya E.A."/>
            <person name="Leontyevskaya N.V."/>
        </authorList>
    </citation>
    <scope>NUCLEOTIDE SEQUENCE [LARGE SCALE GENOMIC DNA]</scope>
    <source>
        <strain evidence="2 3">10.1.1</strain>
    </source>
</reference>
<keyword evidence="2" id="KW-0489">Methyltransferase</keyword>
<keyword evidence="2" id="KW-0808">Transferase</keyword>
<dbReference type="Gene3D" id="3.40.50.150">
    <property type="entry name" value="Vaccinia Virus protein VP39"/>
    <property type="match status" value="1"/>
</dbReference>
<evidence type="ECO:0000313" key="3">
    <source>
        <dbReference type="Proteomes" id="UP000829194"/>
    </source>
</evidence>
<dbReference type="Pfam" id="PF13649">
    <property type="entry name" value="Methyltransf_25"/>
    <property type="match status" value="1"/>
</dbReference>
<evidence type="ECO:0000259" key="1">
    <source>
        <dbReference type="Pfam" id="PF13649"/>
    </source>
</evidence>